<proteinExistence type="inferred from homology"/>
<evidence type="ECO:0000256" key="5">
    <source>
        <dbReference type="ARBA" id="ARBA00023242"/>
    </source>
</evidence>
<evidence type="ECO:0000256" key="4">
    <source>
        <dbReference type="ARBA" id="ARBA00022786"/>
    </source>
</evidence>
<keyword evidence="4" id="KW-0833">Ubl conjugation pathway</keyword>
<comment type="pathway">
    <text evidence="2">Protein modification; protein sumoylation.</text>
</comment>
<feature type="domain" description="THIF-type NAD/FAD binding fold" evidence="7">
    <location>
        <begin position="8"/>
        <end position="245"/>
    </location>
</feature>
<evidence type="ECO:0000313" key="8">
    <source>
        <dbReference type="EMBL" id="KAJ8612275.1"/>
    </source>
</evidence>
<dbReference type="AlphaFoldDB" id="A0AAD7XTN6"/>
<dbReference type="EMBL" id="JAQMWT010000055">
    <property type="protein sequence ID" value="KAJ8612275.1"/>
    <property type="molecule type" value="Genomic_DNA"/>
</dbReference>
<dbReference type="InterPro" id="IPR000594">
    <property type="entry name" value="ThiF_NAD_FAD-bd"/>
</dbReference>
<dbReference type="Proteomes" id="UP001230188">
    <property type="component" value="Unassembled WGS sequence"/>
</dbReference>
<evidence type="ECO:0000256" key="1">
    <source>
        <dbReference type="ARBA" id="ARBA00004123"/>
    </source>
</evidence>
<dbReference type="GO" id="GO:0005737">
    <property type="term" value="C:cytoplasm"/>
    <property type="evidence" value="ECO:0007669"/>
    <property type="project" value="TreeGrafter"/>
</dbReference>
<evidence type="ECO:0000256" key="6">
    <source>
        <dbReference type="ARBA" id="ARBA00044354"/>
    </source>
</evidence>
<evidence type="ECO:0000259" key="7">
    <source>
        <dbReference type="Pfam" id="PF00899"/>
    </source>
</evidence>
<comment type="caution">
    <text evidence="8">The sequence shown here is derived from an EMBL/GenBank/DDBJ whole genome shotgun (WGS) entry which is preliminary data.</text>
</comment>
<dbReference type="InterPro" id="IPR000011">
    <property type="entry name" value="UBQ/SUMO-activ_enz_E1-like"/>
</dbReference>
<dbReference type="InterPro" id="IPR045886">
    <property type="entry name" value="ThiF/MoeB/HesA"/>
</dbReference>
<evidence type="ECO:0000313" key="9">
    <source>
        <dbReference type="Proteomes" id="UP001230188"/>
    </source>
</evidence>
<dbReference type="GO" id="GO:0031510">
    <property type="term" value="C:SUMO activating enzyme complex"/>
    <property type="evidence" value="ECO:0007669"/>
    <property type="project" value="TreeGrafter"/>
</dbReference>
<dbReference type="GO" id="GO:0019948">
    <property type="term" value="F:SUMO activating enzyme activity"/>
    <property type="evidence" value="ECO:0007669"/>
    <property type="project" value="TreeGrafter"/>
</dbReference>
<protein>
    <recommendedName>
        <fullName evidence="6">Ubiquitin-like 1-activating enzyme E1A</fullName>
    </recommendedName>
</protein>
<dbReference type="PANTHER" id="PTHR10953">
    <property type="entry name" value="UBIQUITIN-ACTIVATING ENZYME E1"/>
    <property type="match status" value="1"/>
</dbReference>
<comment type="similarity">
    <text evidence="3">Belongs to the ubiquitin-activating E1 family.</text>
</comment>
<evidence type="ECO:0000256" key="3">
    <source>
        <dbReference type="ARBA" id="ARBA00005673"/>
    </source>
</evidence>
<dbReference type="Pfam" id="PF00899">
    <property type="entry name" value="ThiF"/>
    <property type="match status" value="1"/>
</dbReference>
<sequence length="258" mass="27081">MNDENLVYDRQIRLWGAEAQTKIGATRALLCGIRGVNVEVCKNLVLAGVAVTLVDDAIMSNADLGTNFLAGADGVGENRAVATASGARQLGAFARVEAVAGGWEPRLVAGHDVVVLEGGDEAVVLEANNACRAQGVSFYHTRADAAGGLVFVDLGPTFEYRTEIGTGATARLSEPKSQRYCRFDDLPPVAELTRTPTSVIAASSHQLSYISAIMGGLLAQDVIKTIARKGQPICNFLVFDASTNAAVVHALLPAAENQ</sequence>
<evidence type="ECO:0000256" key="2">
    <source>
        <dbReference type="ARBA" id="ARBA00004718"/>
    </source>
</evidence>
<reference evidence="8" key="1">
    <citation type="submission" date="2023-01" db="EMBL/GenBank/DDBJ databases">
        <title>Metagenome sequencing of chrysophaentin producing Chrysophaeum taylorii.</title>
        <authorList>
            <person name="Davison J."/>
            <person name="Bewley C."/>
        </authorList>
    </citation>
    <scope>NUCLEOTIDE SEQUENCE</scope>
    <source>
        <strain evidence="8">NIES-1699</strain>
    </source>
</reference>
<keyword evidence="9" id="KW-1185">Reference proteome</keyword>
<gene>
    <name evidence="8" type="ORF">CTAYLR_002942</name>
</gene>
<keyword evidence="5" id="KW-0539">Nucleus</keyword>
<dbReference type="InterPro" id="IPR035985">
    <property type="entry name" value="Ubiquitin-activating_enz"/>
</dbReference>
<name>A0AAD7XTN6_9STRA</name>
<dbReference type="PANTHER" id="PTHR10953:SF162">
    <property type="entry name" value="SUMO-ACTIVATING ENZYME SUBUNIT 1"/>
    <property type="match status" value="1"/>
</dbReference>
<accession>A0AAD7XTN6</accession>
<dbReference type="Gene3D" id="3.40.50.720">
    <property type="entry name" value="NAD(P)-binding Rossmann-like Domain"/>
    <property type="match status" value="1"/>
</dbReference>
<comment type="subcellular location">
    <subcellularLocation>
        <location evidence="1">Nucleus</location>
    </subcellularLocation>
</comment>
<dbReference type="GO" id="GO:0016925">
    <property type="term" value="P:protein sumoylation"/>
    <property type="evidence" value="ECO:0007669"/>
    <property type="project" value="TreeGrafter"/>
</dbReference>
<organism evidence="8 9">
    <name type="scientific">Chrysophaeum taylorii</name>
    <dbReference type="NCBI Taxonomy" id="2483200"/>
    <lineage>
        <taxon>Eukaryota</taxon>
        <taxon>Sar</taxon>
        <taxon>Stramenopiles</taxon>
        <taxon>Ochrophyta</taxon>
        <taxon>Pelagophyceae</taxon>
        <taxon>Pelagomonadales</taxon>
        <taxon>Pelagomonadaceae</taxon>
        <taxon>Chrysophaeum</taxon>
    </lineage>
</organism>
<dbReference type="SUPFAM" id="SSF69572">
    <property type="entry name" value="Activating enzymes of the ubiquitin-like proteins"/>
    <property type="match status" value="1"/>
</dbReference>
<dbReference type="PRINTS" id="PR01849">
    <property type="entry name" value="UBIQUITINACT"/>
</dbReference>